<evidence type="ECO:0000256" key="1">
    <source>
        <dbReference type="ARBA" id="ARBA00004240"/>
    </source>
</evidence>
<dbReference type="Gene3D" id="3.40.50.720">
    <property type="entry name" value="NAD(P)-binding Rossmann-like Domain"/>
    <property type="match status" value="1"/>
</dbReference>
<dbReference type="InterPro" id="IPR032675">
    <property type="entry name" value="LRR_dom_sf"/>
</dbReference>
<dbReference type="InterPro" id="IPR020904">
    <property type="entry name" value="Sc_DH/Rdtase_CS"/>
</dbReference>
<keyword evidence="9" id="KW-0547">Nucleotide-binding</keyword>
<evidence type="ECO:0000256" key="13">
    <source>
        <dbReference type="ARBA" id="ARBA00022989"/>
    </source>
</evidence>
<evidence type="ECO:0000256" key="15">
    <source>
        <dbReference type="ARBA" id="ARBA00023098"/>
    </source>
</evidence>
<evidence type="ECO:0000256" key="11">
    <source>
        <dbReference type="ARBA" id="ARBA00022857"/>
    </source>
</evidence>
<dbReference type="CDD" id="cd08939">
    <property type="entry name" value="KDSR-like_SDR_c"/>
    <property type="match status" value="1"/>
</dbReference>
<keyword evidence="7" id="KW-0812">Transmembrane</keyword>
<evidence type="ECO:0000256" key="19">
    <source>
        <dbReference type="ARBA" id="ARBA00081952"/>
    </source>
</evidence>
<dbReference type="InterPro" id="IPR045022">
    <property type="entry name" value="KDSR-like"/>
</dbReference>
<dbReference type="InterPro" id="IPR036291">
    <property type="entry name" value="NAD(P)-bd_dom_sf"/>
</dbReference>
<keyword evidence="8" id="KW-0677">Repeat</keyword>
<dbReference type="EMBL" id="KZ664053">
    <property type="protein sequence ID" value="PPS08162.1"/>
    <property type="molecule type" value="Genomic_DNA"/>
</dbReference>
<dbReference type="InterPro" id="IPR001611">
    <property type="entry name" value="Leu-rich_rpt"/>
</dbReference>
<comment type="subcellular location">
    <subcellularLocation>
        <location evidence="1">Endoplasmic reticulum</location>
    </subcellularLocation>
    <subcellularLocation>
        <location evidence="2">Membrane</location>
    </subcellularLocation>
</comment>
<dbReference type="GO" id="GO:0030148">
    <property type="term" value="P:sphingolipid biosynthetic process"/>
    <property type="evidence" value="ECO:0007669"/>
    <property type="project" value="InterPro"/>
</dbReference>
<dbReference type="GO" id="GO:0047560">
    <property type="term" value="F:3-dehydrosphinganine reductase activity"/>
    <property type="evidence" value="ECO:0007669"/>
    <property type="project" value="UniProtKB-EC"/>
</dbReference>
<dbReference type="AlphaFoldDB" id="A0A2P5XXU8"/>
<dbReference type="Pfam" id="PF23598">
    <property type="entry name" value="LRR_14"/>
    <property type="match status" value="1"/>
</dbReference>
<dbReference type="Gene3D" id="3.80.10.10">
    <property type="entry name" value="Ribonuclease Inhibitor"/>
    <property type="match status" value="3"/>
</dbReference>
<evidence type="ECO:0000256" key="20">
    <source>
        <dbReference type="ARBA" id="ARBA00083783"/>
    </source>
</evidence>
<organism evidence="22 23">
    <name type="scientific">Gossypium barbadense</name>
    <name type="common">Sea Island cotton</name>
    <name type="synonym">Hibiscus barbadensis</name>
    <dbReference type="NCBI Taxonomy" id="3634"/>
    <lineage>
        <taxon>Eukaryota</taxon>
        <taxon>Viridiplantae</taxon>
        <taxon>Streptophyta</taxon>
        <taxon>Embryophyta</taxon>
        <taxon>Tracheophyta</taxon>
        <taxon>Spermatophyta</taxon>
        <taxon>Magnoliopsida</taxon>
        <taxon>eudicotyledons</taxon>
        <taxon>Gunneridae</taxon>
        <taxon>Pentapetalae</taxon>
        <taxon>rosids</taxon>
        <taxon>malvids</taxon>
        <taxon>Malvales</taxon>
        <taxon>Malvaceae</taxon>
        <taxon>Malvoideae</taxon>
        <taxon>Gossypium</taxon>
    </lineage>
</organism>
<dbReference type="GO" id="GO:0006666">
    <property type="term" value="P:3-keto-sphinganine metabolic process"/>
    <property type="evidence" value="ECO:0007669"/>
    <property type="project" value="InterPro"/>
</dbReference>
<dbReference type="FunFam" id="3.40.50.720:FF:000165">
    <property type="entry name" value="3-ketodihydrosphingosine reductase"/>
    <property type="match status" value="1"/>
</dbReference>
<dbReference type="InterPro" id="IPR001245">
    <property type="entry name" value="Ser-Thr/Tyr_kinase_cat_dom"/>
</dbReference>
<reference evidence="22 23" key="1">
    <citation type="submission" date="2015-01" db="EMBL/GenBank/DDBJ databases">
        <title>Genome of allotetraploid Gossypium barbadense reveals genomic plasticity and fiber elongation in cotton evolution.</title>
        <authorList>
            <person name="Chen X."/>
            <person name="Liu X."/>
            <person name="Zhao B."/>
            <person name="Zheng H."/>
            <person name="Hu Y."/>
            <person name="Lu G."/>
            <person name="Yang C."/>
            <person name="Chen J."/>
            <person name="Shan C."/>
            <person name="Zhang L."/>
            <person name="Zhou Y."/>
            <person name="Wang L."/>
            <person name="Guo W."/>
            <person name="Bai Y."/>
            <person name="Ruan J."/>
            <person name="Shangguan X."/>
            <person name="Mao Y."/>
            <person name="Jiang J."/>
            <person name="Zhu Y."/>
            <person name="Lei J."/>
            <person name="Kang H."/>
            <person name="Chen S."/>
            <person name="He X."/>
            <person name="Wang R."/>
            <person name="Wang Y."/>
            <person name="Chen J."/>
            <person name="Wang L."/>
            <person name="Yu S."/>
            <person name="Wang B."/>
            <person name="Wei J."/>
            <person name="Song S."/>
            <person name="Lu X."/>
            <person name="Gao Z."/>
            <person name="Gu W."/>
            <person name="Deng X."/>
            <person name="Ma D."/>
            <person name="Wang S."/>
            <person name="Liang W."/>
            <person name="Fang L."/>
            <person name="Cai C."/>
            <person name="Zhu X."/>
            <person name="Zhou B."/>
            <person name="Zhang Y."/>
            <person name="Chen Z."/>
            <person name="Xu S."/>
            <person name="Zhu R."/>
            <person name="Wang S."/>
            <person name="Zhang T."/>
            <person name="Zhao G."/>
        </authorList>
    </citation>
    <scope>NUCLEOTIDE SEQUENCE [LARGE SCALE GENOMIC DNA]</scope>
    <source>
        <strain evidence="23">cv. Xinhai21</strain>
        <tissue evidence="22">Leaf</tissue>
    </source>
</reference>
<comment type="pathway">
    <text evidence="4">Sphingolipid metabolism.</text>
</comment>
<keyword evidence="14" id="KW-0560">Oxidoreductase</keyword>
<keyword evidence="15" id="KW-0443">Lipid metabolism</keyword>
<evidence type="ECO:0000256" key="14">
    <source>
        <dbReference type="ARBA" id="ARBA00023002"/>
    </source>
</evidence>
<dbReference type="Gene3D" id="1.10.510.10">
    <property type="entry name" value="Transferase(Phosphotransferase) domain 1"/>
    <property type="match status" value="1"/>
</dbReference>
<keyword evidence="11" id="KW-0521">NADP</keyword>
<dbReference type="EC" id="1.1.1.102" evidence="17"/>
<evidence type="ECO:0000256" key="9">
    <source>
        <dbReference type="ARBA" id="ARBA00022741"/>
    </source>
</evidence>
<evidence type="ECO:0000256" key="5">
    <source>
        <dbReference type="ARBA" id="ARBA00006484"/>
    </source>
</evidence>
<evidence type="ECO:0000256" key="6">
    <source>
        <dbReference type="ARBA" id="ARBA00022614"/>
    </source>
</evidence>
<evidence type="ECO:0000256" key="7">
    <source>
        <dbReference type="ARBA" id="ARBA00022692"/>
    </source>
</evidence>
<dbReference type="SMART" id="SM00369">
    <property type="entry name" value="LRR_TYP"/>
    <property type="match status" value="5"/>
</dbReference>
<protein>
    <recommendedName>
        <fullName evidence="17">3-dehydrosphinganine reductase</fullName>
        <ecNumber evidence="17">1.1.1.102</ecNumber>
    </recommendedName>
    <alternativeName>
        <fullName evidence="20">3-ketodihydrosphingosine reductase</fullName>
    </alternativeName>
    <alternativeName>
        <fullName evidence="19">3-ketosphinganine reductase</fullName>
    </alternativeName>
</protein>
<dbReference type="SUPFAM" id="SSF51735">
    <property type="entry name" value="NAD(P)-binding Rossmann-fold domains"/>
    <property type="match status" value="1"/>
</dbReference>
<comment type="catalytic activity">
    <reaction evidence="18">
        <text>sphinganine + NADP(+) = 3-oxosphinganine + NADPH + H(+)</text>
        <dbReference type="Rhea" id="RHEA:22640"/>
        <dbReference type="ChEBI" id="CHEBI:15378"/>
        <dbReference type="ChEBI" id="CHEBI:57783"/>
        <dbReference type="ChEBI" id="CHEBI:57817"/>
        <dbReference type="ChEBI" id="CHEBI:58299"/>
        <dbReference type="ChEBI" id="CHEBI:58349"/>
        <dbReference type="EC" id="1.1.1.102"/>
    </reaction>
</comment>
<dbReference type="Gene3D" id="3.30.200.20">
    <property type="entry name" value="Phosphorylase Kinase, domain 1"/>
    <property type="match status" value="1"/>
</dbReference>
<dbReference type="PROSITE" id="PS00061">
    <property type="entry name" value="ADH_SHORT"/>
    <property type="match status" value="1"/>
</dbReference>
<dbReference type="GO" id="GO:0004674">
    <property type="term" value="F:protein serine/threonine kinase activity"/>
    <property type="evidence" value="ECO:0007669"/>
    <property type="project" value="UniProtKB-EC"/>
</dbReference>
<evidence type="ECO:0000256" key="10">
    <source>
        <dbReference type="ARBA" id="ARBA00022824"/>
    </source>
</evidence>
<keyword evidence="6" id="KW-0433">Leucine-rich repeat</keyword>
<dbReference type="InterPro" id="IPR055414">
    <property type="entry name" value="LRR_R13L4/SHOC2-like"/>
</dbReference>
<evidence type="ECO:0000256" key="17">
    <source>
        <dbReference type="ARBA" id="ARBA00026112"/>
    </source>
</evidence>
<keyword evidence="13" id="KW-1133">Transmembrane helix</keyword>
<dbReference type="PROSITE" id="PS51450">
    <property type="entry name" value="LRR"/>
    <property type="match status" value="1"/>
</dbReference>
<dbReference type="Pfam" id="PF00106">
    <property type="entry name" value="adh_short"/>
    <property type="match status" value="1"/>
</dbReference>
<evidence type="ECO:0000259" key="21">
    <source>
        <dbReference type="PROSITE" id="PS50011"/>
    </source>
</evidence>
<evidence type="ECO:0000256" key="3">
    <source>
        <dbReference type="ARBA" id="ARBA00004760"/>
    </source>
</evidence>
<dbReference type="FunFam" id="3.80.10.10:FF:000155">
    <property type="entry name" value="Putative inactive leucine-rich repeat receptor-like protein kinase"/>
    <property type="match status" value="1"/>
</dbReference>
<dbReference type="GO" id="GO:0005524">
    <property type="term" value="F:ATP binding"/>
    <property type="evidence" value="ECO:0007669"/>
    <property type="project" value="InterPro"/>
</dbReference>
<dbReference type="Pfam" id="PF07714">
    <property type="entry name" value="PK_Tyr_Ser-Thr"/>
    <property type="match status" value="1"/>
</dbReference>
<evidence type="ECO:0000256" key="4">
    <source>
        <dbReference type="ARBA" id="ARBA00004991"/>
    </source>
</evidence>
<dbReference type="InterPro" id="IPR003591">
    <property type="entry name" value="Leu-rich_rpt_typical-subtyp"/>
</dbReference>
<feature type="domain" description="Protein kinase" evidence="21">
    <location>
        <begin position="715"/>
        <end position="999"/>
    </location>
</feature>
<dbReference type="InterPro" id="IPR011009">
    <property type="entry name" value="Kinase-like_dom_sf"/>
</dbReference>
<keyword evidence="12" id="KW-0746">Sphingolipid metabolism</keyword>
<dbReference type="PROSITE" id="PS50011">
    <property type="entry name" value="PROTEIN_KINASE_DOM"/>
    <property type="match status" value="1"/>
</dbReference>
<keyword evidence="16" id="KW-0472">Membrane</keyword>
<dbReference type="Proteomes" id="UP000239757">
    <property type="component" value="Unassembled WGS sequence"/>
</dbReference>
<dbReference type="FunFam" id="3.80.10.10:FF:000380">
    <property type="entry name" value="Putative inactive leucine-rich repeat receptor-like protein kinase"/>
    <property type="match status" value="1"/>
</dbReference>
<evidence type="ECO:0000313" key="22">
    <source>
        <dbReference type="EMBL" id="PPS08162.1"/>
    </source>
</evidence>
<dbReference type="SUPFAM" id="SSF52058">
    <property type="entry name" value="L domain-like"/>
    <property type="match status" value="1"/>
</dbReference>
<dbReference type="GO" id="GO:0005789">
    <property type="term" value="C:endoplasmic reticulum membrane"/>
    <property type="evidence" value="ECO:0007669"/>
    <property type="project" value="UniProtKB-ARBA"/>
</dbReference>
<proteinExistence type="inferred from homology"/>
<dbReference type="InterPro" id="IPR002347">
    <property type="entry name" value="SDR_fam"/>
</dbReference>
<evidence type="ECO:0000256" key="12">
    <source>
        <dbReference type="ARBA" id="ARBA00022919"/>
    </source>
</evidence>
<dbReference type="PANTHER" id="PTHR43550:SF3">
    <property type="entry name" value="3-KETODIHYDROSPHINGOSINE REDUCTASE"/>
    <property type="match status" value="1"/>
</dbReference>
<dbReference type="FunFam" id="1.10.510.10:FF:000657">
    <property type="entry name" value="Putative inactive leucine-rich repeat receptor-like protein kinase"/>
    <property type="match status" value="1"/>
</dbReference>
<evidence type="ECO:0000256" key="8">
    <source>
        <dbReference type="ARBA" id="ARBA00022737"/>
    </source>
</evidence>
<dbReference type="SUPFAM" id="SSF56112">
    <property type="entry name" value="Protein kinase-like (PK-like)"/>
    <property type="match status" value="1"/>
</dbReference>
<dbReference type="InterPro" id="IPR000719">
    <property type="entry name" value="Prot_kinase_dom"/>
</dbReference>
<gene>
    <name evidence="22" type="ORF">GOBAR_AA12495</name>
</gene>
<evidence type="ECO:0000313" key="23">
    <source>
        <dbReference type="Proteomes" id="UP000239757"/>
    </source>
</evidence>
<accession>A0A2P5XXU8</accession>
<evidence type="ECO:0000256" key="16">
    <source>
        <dbReference type="ARBA" id="ARBA00023136"/>
    </source>
</evidence>
<evidence type="ECO:0000256" key="18">
    <source>
        <dbReference type="ARBA" id="ARBA00050489"/>
    </source>
</evidence>
<comment type="similarity">
    <text evidence="5">Belongs to the short-chain dehydrogenases/reductases (SDR) family.</text>
</comment>
<sequence length="1016" mass="111877">MSSGGSSGIGLALAQQAASQGARVSLLARSLNKLQEAKESIRRSSGLDVAIFSADVRDHDAVQKAVNDAGPIDVLVVNQGVFVPQELEKQGLDEIKFMIDVNLMGSFNVIKAALPLMKERKDRLPASISLISSQAGQVGIYGYTAYSASKFGLRGLAEALQQEVIADNIHVSVVYPPDTDTPGFEKENEVRPELTKLLAGSSGSMKADEVAKKALDGIKSGSFTVPCNFEGHMLAIATAGLSPQRSFLMAFIEVAFVGVLRLFSAPVKFIFWRLKFEIKPSGKALLMNLPFARSCFFQTTKGLQAYQAQLFLQIRKHLEYPSQLQILDNYNGSLCDLAATAHIMISCQDNFVTELKIRGDKLANVSGFNGYAIHNKTLSETFSINSLVTTLARLTSLRVLSLVSLGIWGPLPDKIHRLYSLELLDLSSNFMFGCIPPQISRIVKLQTLTLDGNYFNDTILDTLDSLSNLSVLSLRGNHLKGQFPSSICRISSLTDIALCHNKLSGELPDFSSLTRLRVLDVRENQFDSQLPIMPRGLVTALLGKNLFSGEIPAQVGILTHLQHLDLSFNHLSGTPPFALFDLPNISYLNLASNMLSGSLPEQITCGSKLGFVDISSNKLVGKLPFCLDNTSDKRAVKCGGNCLSIEDASKGKLSKLIYSKRQFRRIQQPGFHLTFLQMLVSNKGFISEVMKLGTQGSPVSRLFSSEELEEAPNNFDSSMFMGESPAGKLYKGRLENGTYVAVRSLNLLKRYSIQNLKVRLDFFSKLHHPHLVSLLGHCIDGGVQDDPFANKVFLVYEYVPNGNYRMHLSESCPEKILKWSDRLAILIDVAKAVHFLHTGVIPGVYNNRLKTNNILLDEHRIAKLCDYGMSIILEDNEKLEAKGGGLKSSQRQTLEDDVYNFGFILLESLVGPIVSGKGETFLLNEMNWRKLLLLNILYYISHASFGSQDGRKRIVDPAVLMTSSQESLSIIVSITRKCTCPEPSSRPSFEDVLWNLQYAAQVQATADADQKSDSTS</sequence>
<dbReference type="PANTHER" id="PTHR43550">
    <property type="entry name" value="3-KETODIHYDROSPHINGOSINE REDUCTASE"/>
    <property type="match status" value="1"/>
</dbReference>
<name>A0A2P5XXU8_GOSBA</name>
<dbReference type="OrthoDB" id="676979at2759"/>
<comment type="pathway">
    <text evidence="3">Lipid metabolism; sphingolipid metabolism.</text>
</comment>
<keyword evidence="10" id="KW-0256">Endoplasmic reticulum</keyword>
<evidence type="ECO:0000256" key="2">
    <source>
        <dbReference type="ARBA" id="ARBA00004370"/>
    </source>
</evidence>